<feature type="region of interest" description="Disordered" evidence="1">
    <location>
        <begin position="1"/>
        <end position="26"/>
    </location>
</feature>
<feature type="compositionally biased region" description="Polar residues" evidence="1">
    <location>
        <begin position="1"/>
        <end position="17"/>
    </location>
</feature>
<dbReference type="InterPro" id="IPR052797">
    <property type="entry name" value="RegFact_GeneExpr_CellDeath"/>
</dbReference>
<feature type="compositionally biased region" description="Polar residues" evidence="1">
    <location>
        <begin position="777"/>
        <end position="787"/>
    </location>
</feature>
<dbReference type="EnsemblMetazoa" id="PPA31011.1">
    <property type="protein sequence ID" value="PPA31011.1"/>
    <property type="gene ID" value="WBGene00203876"/>
</dbReference>
<evidence type="ECO:0000256" key="1">
    <source>
        <dbReference type="SAM" id="MobiDB-lite"/>
    </source>
</evidence>
<gene>
    <name evidence="2" type="primary">WBGene00203876</name>
</gene>
<organism evidence="2 3">
    <name type="scientific">Pristionchus pacificus</name>
    <name type="common">Parasitic nematode worm</name>
    <dbReference type="NCBI Taxonomy" id="54126"/>
    <lineage>
        <taxon>Eukaryota</taxon>
        <taxon>Metazoa</taxon>
        <taxon>Ecdysozoa</taxon>
        <taxon>Nematoda</taxon>
        <taxon>Chromadorea</taxon>
        <taxon>Rhabditida</taxon>
        <taxon>Rhabditina</taxon>
        <taxon>Diplogasteromorpha</taxon>
        <taxon>Diplogasteroidea</taxon>
        <taxon>Neodiplogasteridae</taxon>
        <taxon>Pristionchus</taxon>
    </lineage>
</organism>
<evidence type="ECO:0000313" key="2">
    <source>
        <dbReference type="EnsemblMetazoa" id="PPA31011.1"/>
    </source>
</evidence>
<dbReference type="AlphaFoldDB" id="A0A2A6BNP5"/>
<accession>A0A8R1YIS6</accession>
<dbReference type="Proteomes" id="UP000005239">
    <property type="component" value="Unassembled WGS sequence"/>
</dbReference>
<reference evidence="2" key="2">
    <citation type="submission" date="2022-06" db="UniProtKB">
        <authorList>
            <consortium name="EnsemblMetazoa"/>
        </authorList>
    </citation>
    <scope>IDENTIFICATION</scope>
    <source>
        <strain evidence="2">PS312</strain>
    </source>
</reference>
<feature type="region of interest" description="Disordered" evidence="1">
    <location>
        <begin position="861"/>
        <end position="886"/>
    </location>
</feature>
<accession>A0A2A6BNP5</accession>
<evidence type="ECO:0000313" key="3">
    <source>
        <dbReference type="Proteomes" id="UP000005239"/>
    </source>
</evidence>
<sequence>MLMQVVESSEQLGISSEMTEEDRNSTNELRFSNEMDLNEEENELLTGATEEVEEMQSGPLSLFKDSGFDTVKNENDLDHLMIHDLYQPLEMEDGQFTCKICRQVCPESAPIFTNKNQFASHRYRYHGTFMNLLQCPDVECEQQFSSIIALKKHLQCERNLPIESHYKHFSTFSEFEIWRTTVEQVTGSRYVLHNKQSQSKRNVMHCFRSEHKMSSGSKNRSRSCRMRKPGSVCPAHITFIENQNGSVDAVYQLFHFGHDEDASRLVNGTSREDFYSQREEHIGINTIFPVSNRLPKSAAMQYVQLCLVDMPEALYLSCRYSQLLVVLDVQSYFIFARPIPSMVSVSDNVEKCHIIRQLVDMFTQFGCPVGFSVCSSSGILFESMESMEEIFNVNMIHVGNVSPDLSFLKKSVIDRTIDELGVEDRWPEVVPFVVYSHNSEGGGEKYLSPFEMMFGRRPPHSMDQKELMDEAVKTREQSVMSIQFEEGDAVLVRYFDPEIIAEGPIRNASEPQPSREYLNGIIGEVNWYASPFYPYKVFVCRSTEQPNEDCPFLWVSPFDIAPTVGDIRNTRNIQRRNVAASFLCECRDESSGEKCILPRAELCAHKMSRVCCEKIDGMCEYHNEYNNGGGDSYKRVEGLSKRFTVRDKYEKDIRREAKEEGIKEGMILREVEKVEKSEERIVGVEIEGESNSSFLLQSPIKRRKVNEDDEDELPSTSQSLPTTLHKFVIAEKKGVIRGMKRKGDEFKRKGDEFKEKGEQINISSPIKKKDCIAPSSSLGEFTSGESNRSIEESIGDRTKSACGRPDELIKRRPQRRLEEGRDGGEESACTLNTSLSHLYHCSTLFYKHLVQVMRYWKGSSDKRNAMTKKRNLMAQTSKQKRKKKKR</sequence>
<dbReference type="OrthoDB" id="5808026at2759"/>
<feature type="compositionally biased region" description="Basic and acidic residues" evidence="1">
    <location>
        <begin position="788"/>
        <end position="807"/>
    </location>
</feature>
<reference evidence="3" key="1">
    <citation type="journal article" date="2008" name="Nat. Genet.">
        <title>The Pristionchus pacificus genome provides a unique perspective on nematode lifestyle and parasitism.</title>
        <authorList>
            <person name="Dieterich C."/>
            <person name="Clifton S.W."/>
            <person name="Schuster L.N."/>
            <person name="Chinwalla A."/>
            <person name="Delehaunty K."/>
            <person name="Dinkelacker I."/>
            <person name="Fulton L."/>
            <person name="Fulton R."/>
            <person name="Godfrey J."/>
            <person name="Minx P."/>
            <person name="Mitreva M."/>
            <person name="Roeseler W."/>
            <person name="Tian H."/>
            <person name="Witte H."/>
            <person name="Yang S.P."/>
            <person name="Wilson R.K."/>
            <person name="Sommer R.J."/>
        </authorList>
    </citation>
    <scope>NUCLEOTIDE SEQUENCE [LARGE SCALE GENOMIC DNA]</scope>
    <source>
        <strain evidence="3">PS312</strain>
    </source>
</reference>
<feature type="region of interest" description="Disordered" evidence="1">
    <location>
        <begin position="777"/>
        <end position="807"/>
    </location>
</feature>
<name>A0A2A6BNP5_PRIPA</name>
<keyword evidence="3" id="KW-1185">Reference proteome</keyword>
<proteinExistence type="predicted"/>
<dbReference type="PANTHER" id="PTHR33936:SF9">
    <property type="entry name" value="C2H2-TYPE DOMAIN-CONTAINING PROTEIN"/>
    <property type="match status" value="1"/>
</dbReference>
<protein>
    <submittedName>
        <fullName evidence="2">Ztf-18</fullName>
    </submittedName>
</protein>
<dbReference type="PANTHER" id="PTHR33936">
    <property type="entry name" value="PROTEIN CBG17840"/>
    <property type="match status" value="1"/>
</dbReference>